<keyword evidence="6 12" id="KW-0472">Membrane</keyword>
<comment type="subcellular location">
    <subcellularLocation>
        <location evidence="12">Cell membrane</location>
        <topology evidence="12">Peripheral membrane protein</topology>
    </subcellularLocation>
</comment>
<feature type="site" description="Cleavage (non-hydrolytic); by autocatalysis" evidence="12">
    <location>
        <begin position="264"/>
        <end position="265"/>
    </location>
</feature>
<dbReference type="EMBL" id="MPNX01000011">
    <property type="protein sequence ID" value="OOY34753.1"/>
    <property type="molecule type" value="Genomic_DNA"/>
</dbReference>
<dbReference type="PATRIC" id="fig|2340.3.peg.1365"/>
<reference evidence="14 16" key="2">
    <citation type="submission" date="2016-11" db="EMBL/GenBank/DDBJ databases">
        <title>Mixed transmission modes and dynamic genome evolution in an obligate animal-bacterial symbiosis.</title>
        <authorList>
            <person name="Russell S.L."/>
            <person name="Corbett-Detig R.B."/>
            <person name="Cavanaugh C.M."/>
        </authorList>
    </citation>
    <scope>NUCLEOTIDE SEQUENCE [LARGE SCALE GENOMIC DNA]</scope>
    <source>
        <strain evidence="14">MA-KB16</strain>
    </source>
</reference>
<feature type="chain" id="PRO_5034505592" description="Phosphatidylserine decarboxylase beta chain" evidence="12">
    <location>
        <begin position="1"/>
        <end position="264"/>
    </location>
</feature>
<evidence type="ECO:0000313" key="15">
    <source>
        <dbReference type="Proteomes" id="UP000030856"/>
    </source>
</evidence>
<comment type="subunit">
    <text evidence="12">Heterodimer of a large membrane-associated beta subunit and a small pyruvoyl-containing alpha subunit.</text>
</comment>
<evidence type="ECO:0000256" key="9">
    <source>
        <dbReference type="ARBA" id="ARBA00023239"/>
    </source>
</evidence>
<evidence type="ECO:0000256" key="1">
    <source>
        <dbReference type="ARBA" id="ARBA00005189"/>
    </source>
</evidence>
<keyword evidence="5 12" id="KW-0443">Lipid metabolism</keyword>
<keyword evidence="10 12" id="KW-1208">Phospholipid metabolism</keyword>
<dbReference type="OrthoDB" id="9802030at2"/>
<name>A0A0B0HA34_SOVGS</name>
<dbReference type="GO" id="GO:0005886">
    <property type="term" value="C:plasma membrane"/>
    <property type="evidence" value="ECO:0007669"/>
    <property type="project" value="UniProtKB-SubCell"/>
</dbReference>
<dbReference type="HAMAP" id="MF_00662">
    <property type="entry name" value="PS_decarb_PSD_B_type1"/>
    <property type="match status" value="1"/>
</dbReference>
<reference evidence="13 15" key="1">
    <citation type="journal article" date="2014" name="BMC Genomics">
        <title>The genome of the intracellular bacterium of the coastal bivalve, Solemya velum: a blueprint for thriving in and out of symbiosis.</title>
        <authorList>
            <person name="Dmytrenko O."/>
            <person name="Russell S.L."/>
            <person name="Loo W.T."/>
            <person name="Fontanez K.M."/>
            <person name="Liao L."/>
            <person name="Roeselers G."/>
            <person name="Sharma R."/>
            <person name="Stewart F.J."/>
            <person name="Newton I.L."/>
            <person name="Woyke T."/>
            <person name="Wu D."/>
            <person name="Lang J.M."/>
            <person name="Eisen J.A."/>
            <person name="Cavanaugh C.M."/>
        </authorList>
    </citation>
    <scope>NUCLEOTIDE SEQUENCE [LARGE SCALE GENOMIC DNA]</scope>
    <source>
        <strain evidence="13 15">WH</strain>
    </source>
</reference>
<dbReference type="GO" id="GO:0004609">
    <property type="term" value="F:phosphatidylserine decarboxylase activity"/>
    <property type="evidence" value="ECO:0007669"/>
    <property type="project" value="UniProtKB-UniRule"/>
</dbReference>
<feature type="active site" description="Schiff-base intermediate with substrate; via pyruvic acid; for decarboxylase activity" evidence="12">
    <location>
        <position position="265"/>
    </location>
</feature>
<dbReference type="InterPro" id="IPR003817">
    <property type="entry name" value="PS_Dcarbxylase"/>
</dbReference>
<keyword evidence="3 12" id="KW-0444">Lipid biosynthesis</keyword>
<dbReference type="eggNOG" id="COG0688">
    <property type="taxonomic scope" value="Bacteria"/>
</dbReference>
<keyword evidence="9 12" id="KW-0456">Lyase</keyword>
<keyword evidence="8 12" id="KW-0594">Phospholipid biosynthesis</keyword>
<keyword evidence="15" id="KW-1185">Reference proteome</keyword>
<comment type="caution">
    <text evidence="13">The sequence shown here is derived from an EMBL/GenBank/DDBJ whole genome shotgun (WGS) entry which is preliminary data.</text>
</comment>
<evidence type="ECO:0000256" key="3">
    <source>
        <dbReference type="ARBA" id="ARBA00022516"/>
    </source>
</evidence>
<dbReference type="EC" id="4.1.1.65" evidence="12"/>
<dbReference type="InterPro" id="IPR033177">
    <property type="entry name" value="PSD-B"/>
</dbReference>
<sequence>MGLPVVQTGDKAPLGKRLFILLQQLIPQHFLSSLMYALARSEIGFIKNSVIRIVNWMFDINMQDAVVKDPLAYPSFNAFFTRALEPASRPLDSNSTTIISPVDGAVSQAGHIESGLLFQAKGIHYSITALLGGDAETAKRFSDGDFATIYLSPRDYHRIHMPVDGKLSSMTHVPGELFSVNETTTSLIPGLFARNERIINLFETPAGPMALIMVGAIFVGSMDTVWAGTVTPSSKRISHQEYLDQPHAEISLEKGEEMGRFNMGSTVILLFGKNQVNLDGMIAAGREVKMGERIGTRIQA</sequence>
<comment type="pathway">
    <text evidence="1">Lipid metabolism.</text>
</comment>
<dbReference type="NCBIfam" id="TIGR00163">
    <property type="entry name" value="PS_decarb"/>
    <property type="match status" value="1"/>
</dbReference>
<feature type="active site" description="Charge relay system; for autoendoproteolytic cleavage activity" evidence="12">
    <location>
        <position position="160"/>
    </location>
</feature>
<dbReference type="Proteomes" id="UP000030856">
    <property type="component" value="Unassembled WGS sequence"/>
</dbReference>
<comment type="pathway">
    <text evidence="12">Phospholipid metabolism; phosphatidylethanolamine biosynthesis; phosphatidylethanolamine from CDP-diacylglycerol: step 2/2.</text>
</comment>
<evidence type="ECO:0000256" key="8">
    <source>
        <dbReference type="ARBA" id="ARBA00023209"/>
    </source>
</evidence>
<comment type="PTM">
    <text evidence="12">Is synthesized initially as an inactive proenzyme. Formation of the active enzyme involves a self-maturation process in which the active site pyruvoyl group is generated from an internal serine residue via an autocatalytic post-translational modification. Two non-identical subunits are generated from the proenzyme in this reaction, and the pyruvate is formed at the N-terminus of the alpha chain, which is derived from the carboxyl end of the proenzyme. The autoendoproteolytic cleavage occurs by a canonical serine protease mechanism, in which the side chain hydroxyl group of the serine supplies its oxygen atom to form the C-terminus of the beta chain, while the remainder of the serine residue undergoes an oxidative deamination to produce ammonia and the pyruvoyl prosthetic group on the alpha chain. During this reaction, the Ser that is part of the protease active site of the proenzyme becomes the pyruvoyl prosthetic group, which constitutes an essential element of the active site of the mature decarboxylase.</text>
</comment>
<evidence type="ECO:0000256" key="7">
    <source>
        <dbReference type="ARBA" id="ARBA00023145"/>
    </source>
</evidence>
<evidence type="ECO:0000256" key="11">
    <source>
        <dbReference type="ARBA" id="ARBA00023317"/>
    </source>
</evidence>
<protein>
    <recommendedName>
        <fullName evidence="12">Phosphatidylserine decarboxylase proenzyme</fullName>
        <ecNumber evidence="12">4.1.1.65</ecNumber>
    </recommendedName>
    <component>
        <recommendedName>
            <fullName evidence="12">Phosphatidylserine decarboxylase alpha chain</fullName>
        </recommendedName>
    </component>
    <component>
        <recommendedName>
            <fullName evidence="12">Phosphatidylserine decarboxylase beta chain</fullName>
        </recommendedName>
    </component>
</protein>
<organism evidence="13 15">
    <name type="scientific">Solemya velum gill symbiont</name>
    <dbReference type="NCBI Taxonomy" id="2340"/>
    <lineage>
        <taxon>Bacteria</taxon>
        <taxon>Pseudomonadati</taxon>
        <taxon>Pseudomonadota</taxon>
        <taxon>Gammaproteobacteria</taxon>
        <taxon>sulfur-oxidizing symbionts</taxon>
    </lineage>
</organism>
<evidence type="ECO:0000256" key="2">
    <source>
        <dbReference type="ARBA" id="ARBA00022475"/>
    </source>
</evidence>
<comment type="cofactor">
    <cofactor evidence="12">
        <name>pyruvate</name>
        <dbReference type="ChEBI" id="CHEBI:15361"/>
    </cofactor>
    <text evidence="12">Binds 1 pyruvoyl group covalently per subunit.</text>
</comment>
<keyword evidence="2 12" id="KW-1003">Cell membrane</keyword>
<dbReference type="InterPro" id="IPR033178">
    <property type="entry name" value="PSD_type1_pro"/>
</dbReference>
<dbReference type="AlphaFoldDB" id="A0A0B0HA34"/>
<proteinExistence type="inferred from homology"/>
<keyword evidence="11 12" id="KW-0670">Pyruvate</keyword>
<feature type="active site" description="Charge relay system; for autoendoproteolytic cleavage activity" evidence="12">
    <location>
        <position position="265"/>
    </location>
</feature>
<evidence type="ECO:0000313" key="16">
    <source>
        <dbReference type="Proteomes" id="UP000190962"/>
    </source>
</evidence>
<evidence type="ECO:0000313" key="13">
    <source>
        <dbReference type="EMBL" id="KHF24729.1"/>
    </source>
</evidence>
<evidence type="ECO:0000256" key="6">
    <source>
        <dbReference type="ARBA" id="ARBA00023136"/>
    </source>
</evidence>
<dbReference type="EMBL" id="JRAA01000002">
    <property type="protein sequence ID" value="KHF24729.1"/>
    <property type="molecule type" value="Genomic_DNA"/>
</dbReference>
<dbReference type="RefSeq" id="WP_052132130.1">
    <property type="nucleotide sequence ID" value="NZ_JRAA01000002.1"/>
</dbReference>
<dbReference type="PANTHER" id="PTHR10067">
    <property type="entry name" value="PHOSPHATIDYLSERINE DECARBOXYLASE"/>
    <property type="match status" value="1"/>
</dbReference>
<dbReference type="GO" id="GO:0006646">
    <property type="term" value="P:phosphatidylethanolamine biosynthetic process"/>
    <property type="evidence" value="ECO:0007669"/>
    <property type="project" value="UniProtKB-UniRule"/>
</dbReference>
<feature type="active site" description="Charge relay system; for autoendoproteolytic cleavage activity" evidence="12">
    <location>
        <position position="103"/>
    </location>
</feature>
<evidence type="ECO:0000256" key="4">
    <source>
        <dbReference type="ARBA" id="ARBA00022793"/>
    </source>
</evidence>
<dbReference type="Pfam" id="PF02666">
    <property type="entry name" value="PS_Dcarbxylase"/>
    <property type="match status" value="1"/>
</dbReference>
<evidence type="ECO:0000256" key="10">
    <source>
        <dbReference type="ARBA" id="ARBA00023264"/>
    </source>
</evidence>
<keyword evidence="7 12" id="KW-0865">Zymogen</keyword>
<dbReference type="PANTHER" id="PTHR10067:SF6">
    <property type="entry name" value="PHOSPHATIDYLSERINE DECARBOXYLASE PROENZYME, MITOCHONDRIAL"/>
    <property type="match status" value="1"/>
</dbReference>
<evidence type="ECO:0000313" key="14">
    <source>
        <dbReference type="EMBL" id="OOY34753.1"/>
    </source>
</evidence>
<feature type="modified residue" description="Pyruvic acid (Ser); by autocatalysis" evidence="12">
    <location>
        <position position="265"/>
    </location>
</feature>
<comment type="catalytic activity">
    <reaction evidence="12">
        <text>a 1,2-diacyl-sn-glycero-3-phospho-L-serine + H(+) = a 1,2-diacyl-sn-glycero-3-phosphoethanolamine + CO2</text>
        <dbReference type="Rhea" id="RHEA:20828"/>
        <dbReference type="ChEBI" id="CHEBI:15378"/>
        <dbReference type="ChEBI" id="CHEBI:16526"/>
        <dbReference type="ChEBI" id="CHEBI:57262"/>
        <dbReference type="ChEBI" id="CHEBI:64612"/>
        <dbReference type="EC" id="4.1.1.65"/>
    </reaction>
</comment>
<dbReference type="STRING" id="2340.JV46_07980"/>
<evidence type="ECO:0000256" key="12">
    <source>
        <dbReference type="HAMAP-Rule" id="MF_00662"/>
    </source>
</evidence>
<comment type="similarity">
    <text evidence="12">Belongs to the phosphatidylserine decarboxylase family. PSD-B subfamily. Prokaryotic type I sub-subfamily.</text>
</comment>
<comment type="function">
    <text evidence="12">Catalyzes the formation of phosphatidylethanolamine (PtdEtn) from phosphatidylserine (PtdSer).</text>
</comment>
<evidence type="ECO:0000256" key="5">
    <source>
        <dbReference type="ARBA" id="ARBA00023098"/>
    </source>
</evidence>
<keyword evidence="4 12" id="KW-0210">Decarboxylase</keyword>
<dbReference type="Proteomes" id="UP000190962">
    <property type="component" value="Unassembled WGS sequence"/>
</dbReference>
<feature type="chain" id="PRO_5034505593" description="Phosphatidylserine decarboxylase alpha chain" evidence="12">
    <location>
        <begin position="265"/>
        <end position="300"/>
    </location>
</feature>
<dbReference type="UniPathway" id="UPA00558">
    <property type="reaction ID" value="UER00616"/>
</dbReference>
<gene>
    <name evidence="12 13" type="primary">psd</name>
    <name evidence="14" type="ORF">BOV88_08290</name>
    <name evidence="13" type="ORF">JV46_07980</name>
</gene>
<accession>A0A0B0HA34</accession>